<dbReference type="AlphaFoldDB" id="A0A1Q8Q6E4"/>
<keyword evidence="3 8" id="KW-0132">Cell division</keyword>
<gene>
    <name evidence="8" type="primary">divIB</name>
    <name evidence="10" type="ORF">BTO30_08035</name>
</gene>
<comment type="function">
    <text evidence="8">Cell division protein that may be involved in stabilizing or promoting the assembly of the division complex.</text>
</comment>
<comment type="caution">
    <text evidence="10">The sequence shown here is derived from an EMBL/GenBank/DDBJ whole genome shotgun (WGS) entry which is preliminary data.</text>
</comment>
<evidence type="ECO:0000256" key="1">
    <source>
        <dbReference type="ARBA" id="ARBA00004370"/>
    </source>
</evidence>
<keyword evidence="11" id="KW-1185">Reference proteome</keyword>
<comment type="subcellular location">
    <subcellularLocation>
        <location evidence="8">Cell membrane</location>
        <topology evidence="8">Single-pass type II membrane protein</topology>
    </subcellularLocation>
    <subcellularLocation>
        <location evidence="1">Membrane</location>
    </subcellularLocation>
    <text evidence="8">Localizes to the division septum.</text>
</comment>
<dbReference type="STRING" id="1714264.BTO30_08035"/>
<dbReference type="EMBL" id="MSDU01000014">
    <property type="protein sequence ID" value="OLN22861.1"/>
    <property type="molecule type" value="Genomic_DNA"/>
</dbReference>
<evidence type="ECO:0000256" key="2">
    <source>
        <dbReference type="ARBA" id="ARBA00022475"/>
    </source>
</evidence>
<comment type="similarity">
    <text evidence="8">Belongs to the FtsQ/DivIB family. DivIB subfamily.</text>
</comment>
<keyword evidence="5 8" id="KW-1133">Transmembrane helix</keyword>
<keyword evidence="4 8" id="KW-0812">Transmembrane</keyword>
<dbReference type="InterPro" id="IPR005548">
    <property type="entry name" value="Cell_div_FtsQ/DivIB_C"/>
</dbReference>
<evidence type="ECO:0000256" key="7">
    <source>
        <dbReference type="ARBA" id="ARBA00023306"/>
    </source>
</evidence>
<evidence type="ECO:0000256" key="4">
    <source>
        <dbReference type="ARBA" id="ARBA00022692"/>
    </source>
</evidence>
<dbReference type="PANTHER" id="PTHR37820:SF1">
    <property type="entry name" value="CELL DIVISION PROTEIN FTSQ"/>
    <property type="match status" value="1"/>
</dbReference>
<evidence type="ECO:0000256" key="5">
    <source>
        <dbReference type="ARBA" id="ARBA00022989"/>
    </source>
</evidence>
<dbReference type="PROSITE" id="PS51779">
    <property type="entry name" value="POTRA"/>
    <property type="match status" value="1"/>
</dbReference>
<dbReference type="OrthoDB" id="1819027at2"/>
<sequence>MGKQKIISIEDRIPKLKQMRKRKANRRLLVLLSVFFFLILLLIYLQSPLSKVAYIHVEGNELMTKQEIIEQSGLETGRSIWSSDKSRAAEQLQKDDRIREAHVSMGFPNDLKIKIIEQNEIAYAASKGGLYPVLQNGKIMSEPVSGYPSQLPILYNFKEGEALDRFAEAVDTLPDEVVNTISEVYYDPKESDALHINAFMTDGFEVSATLSTFADKMVYYPSISNQLDPNIKGVIDLEVGSYFKAYDPAEQPEAEKVNIEEADTP</sequence>
<reference evidence="10 11" key="1">
    <citation type="submission" date="2016-12" db="EMBL/GenBank/DDBJ databases">
        <title>Domibacillus antri genome sequencing.</title>
        <authorList>
            <person name="Verma A."/>
            <person name="Krishnamurthi S."/>
        </authorList>
    </citation>
    <scope>NUCLEOTIDE SEQUENCE [LARGE SCALE GENOMIC DNA]</scope>
    <source>
        <strain evidence="10 11">XD80</strain>
    </source>
</reference>
<dbReference type="Pfam" id="PF08478">
    <property type="entry name" value="POTRA_1"/>
    <property type="match status" value="1"/>
</dbReference>
<dbReference type="InterPro" id="IPR013685">
    <property type="entry name" value="POTRA_FtsQ_type"/>
</dbReference>
<dbReference type="GO" id="GO:0043093">
    <property type="term" value="P:FtsZ-dependent cytokinesis"/>
    <property type="evidence" value="ECO:0007669"/>
    <property type="project" value="UniProtKB-UniRule"/>
</dbReference>
<evidence type="ECO:0000259" key="9">
    <source>
        <dbReference type="PROSITE" id="PS51779"/>
    </source>
</evidence>
<dbReference type="InterPro" id="IPR026580">
    <property type="entry name" value="DivIB"/>
</dbReference>
<feature type="domain" description="POTRA" evidence="9">
    <location>
        <begin position="50"/>
        <end position="118"/>
    </location>
</feature>
<dbReference type="GO" id="GO:0032153">
    <property type="term" value="C:cell division site"/>
    <property type="evidence" value="ECO:0007669"/>
    <property type="project" value="UniProtKB-UniRule"/>
</dbReference>
<keyword evidence="7 8" id="KW-0131">Cell cycle</keyword>
<feature type="transmembrane region" description="Helical" evidence="8">
    <location>
        <begin position="28"/>
        <end position="45"/>
    </location>
</feature>
<evidence type="ECO:0000313" key="11">
    <source>
        <dbReference type="Proteomes" id="UP000185568"/>
    </source>
</evidence>
<keyword evidence="6 8" id="KW-0472">Membrane</keyword>
<evidence type="ECO:0000313" key="10">
    <source>
        <dbReference type="EMBL" id="OLN22861.1"/>
    </source>
</evidence>
<dbReference type="InterPro" id="IPR034746">
    <property type="entry name" value="POTRA"/>
</dbReference>
<keyword evidence="2 8" id="KW-1003">Cell membrane</keyword>
<protein>
    <recommendedName>
        <fullName evidence="8">Cell division protein DivIB</fullName>
    </recommendedName>
</protein>
<organism evidence="10 11">
    <name type="scientific">Domibacillus antri</name>
    <dbReference type="NCBI Taxonomy" id="1714264"/>
    <lineage>
        <taxon>Bacteria</taxon>
        <taxon>Bacillati</taxon>
        <taxon>Bacillota</taxon>
        <taxon>Bacilli</taxon>
        <taxon>Bacillales</taxon>
        <taxon>Bacillaceae</taxon>
        <taxon>Domibacillus</taxon>
    </lineage>
</organism>
<name>A0A1Q8Q6E4_9BACI</name>
<evidence type="ECO:0000256" key="3">
    <source>
        <dbReference type="ARBA" id="ARBA00022618"/>
    </source>
</evidence>
<dbReference type="HAMAP" id="MF_00912">
    <property type="entry name" value="DivIB"/>
    <property type="match status" value="1"/>
</dbReference>
<dbReference type="PANTHER" id="PTHR37820">
    <property type="entry name" value="CELL DIVISION PROTEIN DIVIB"/>
    <property type="match status" value="1"/>
</dbReference>
<evidence type="ECO:0000256" key="6">
    <source>
        <dbReference type="ARBA" id="ARBA00023136"/>
    </source>
</evidence>
<dbReference type="Proteomes" id="UP000185568">
    <property type="component" value="Unassembled WGS sequence"/>
</dbReference>
<dbReference type="Gene3D" id="3.40.50.10960">
    <property type="match status" value="1"/>
</dbReference>
<accession>A0A1Q8Q6E4</accession>
<evidence type="ECO:0000256" key="8">
    <source>
        <dbReference type="HAMAP-Rule" id="MF_00912"/>
    </source>
</evidence>
<proteinExistence type="inferred from homology"/>
<dbReference type="RefSeq" id="WP_075398202.1">
    <property type="nucleotide sequence ID" value="NZ_MSDU01000014.1"/>
</dbReference>
<dbReference type="Gene3D" id="3.10.20.310">
    <property type="entry name" value="membrane protein fhac"/>
    <property type="match status" value="1"/>
</dbReference>
<dbReference type="GO" id="GO:0005886">
    <property type="term" value="C:plasma membrane"/>
    <property type="evidence" value="ECO:0007669"/>
    <property type="project" value="UniProtKB-SubCell"/>
</dbReference>
<dbReference type="Pfam" id="PF03799">
    <property type="entry name" value="FtsQ_DivIB_C"/>
    <property type="match status" value="1"/>
</dbReference>
<dbReference type="InterPro" id="IPR050487">
    <property type="entry name" value="FtsQ_DivIB"/>
</dbReference>